<evidence type="ECO:0000313" key="3">
    <source>
        <dbReference type="Proteomes" id="UP001159042"/>
    </source>
</evidence>
<gene>
    <name evidence="2" type="ORF">NQ315_014274</name>
</gene>
<accession>A0AAV8VIR0</accession>
<proteinExistence type="predicted"/>
<protein>
    <submittedName>
        <fullName evidence="2">Uncharacterized protein</fullName>
    </submittedName>
</protein>
<comment type="caution">
    <text evidence="2">The sequence shown here is derived from an EMBL/GenBank/DDBJ whole genome shotgun (WGS) entry which is preliminary data.</text>
</comment>
<reference evidence="2 3" key="1">
    <citation type="journal article" date="2023" name="Insect Mol. Biol.">
        <title>Genome sequencing provides insights into the evolution of gene families encoding plant cell wall-degrading enzymes in longhorned beetles.</title>
        <authorList>
            <person name="Shin N.R."/>
            <person name="Okamura Y."/>
            <person name="Kirsch R."/>
            <person name="Pauchet Y."/>
        </authorList>
    </citation>
    <scope>NUCLEOTIDE SEQUENCE [LARGE SCALE GENOMIC DNA]</scope>
    <source>
        <strain evidence="2">EAD_L_NR</strain>
    </source>
</reference>
<dbReference type="EMBL" id="JANEYG010000080">
    <property type="protein sequence ID" value="KAJ8914079.1"/>
    <property type="molecule type" value="Genomic_DNA"/>
</dbReference>
<keyword evidence="3" id="KW-1185">Reference proteome</keyword>
<sequence>MSEVRTSANVPVLPRAVHEFQTSSQEENSPKSERYPPTDLLSGAFRQGAGFATDPAAQTQAKAQVYPGHSKAKEPVADQPLLQADVPSTSPGTDSEPVRKRVHVGVNPVVLLGFTVAVLSRRVHSR</sequence>
<name>A0AAV8VIR0_9CUCU</name>
<dbReference type="Proteomes" id="UP001159042">
    <property type="component" value="Unassembled WGS sequence"/>
</dbReference>
<dbReference type="AlphaFoldDB" id="A0AAV8VIR0"/>
<feature type="region of interest" description="Disordered" evidence="1">
    <location>
        <begin position="1"/>
        <end position="100"/>
    </location>
</feature>
<evidence type="ECO:0000313" key="2">
    <source>
        <dbReference type="EMBL" id="KAJ8914079.1"/>
    </source>
</evidence>
<evidence type="ECO:0000256" key="1">
    <source>
        <dbReference type="SAM" id="MobiDB-lite"/>
    </source>
</evidence>
<organism evidence="2 3">
    <name type="scientific">Exocentrus adspersus</name>
    <dbReference type="NCBI Taxonomy" id="1586481"/>
    <lineage>
        <taxon>Eukaryota</taxon>
        <taxon>Metazoa</taxon>
        <taxon>Ecdysozoa</taxon>
        <taxon>Arthropoda</taxon>
        <taxon>Hexapoda</taxon>
        <taxon>Insecta</taxon>
        <taxon>Pterygota</taxon>
        <taxon>Neoptera</taxon>
        <taxon>Endopterygota</taxon>
        <taxon>Coleoptera</taxon>
        <taxon>Polyphaga</taxon>
        <taxon>Cucujiformia</taxon>
        <taxon>Chrysomeloidea</taxon>
        <taxon>Cerambycidae</taxon>
        <taxon>Lamiinae</taxon>
        <taxon>Acanthocinini</taxon>
        <taxon>Exocentrus</taxon>
    </lineage>
</organism>